<proteinExistence type="predicted"/>
<gene>
    <name evidence="1" type="ORF">Nfla_8402</name>
</gene>
<protein>
    <submittedName>
        <fullName evidence="1">Uncharacterized protein</fullName>
    </submittedName>
</protein>
<dbReference type="AlphaFoldDB" id="E7DQB3"/>
<sequence length="88" mass="10088">MVQPVFFIKKGRGQFLLEAQLEYCFLLCARDLRELGFKTPTKQEDLVALFQEGFESPTRVILPSLAARQLYAPLCAVWRVGVLLQSRQ</sequence>
<dbReference type="EMBL" id="HQ291156">
    <property type="protein sequence ID" value="ADO19271.1"/>
    <property type="molecule type" value="Genomic_DNA"/>
</dbReference>
<evidence type="ECO:0000313" key="1">
    <source>
        <dbReference type="EMBL" id="ADO19271.1"/>
    </source>
</evidence>
<accession>E7DQB3</accession>
<reference evidence="1" key="1">
    <citation type="journal article" date="2011" name="Acta Physiol. Plant.">
        <title>An investigation on the genetic background of Nostoc flagelliforme by similarity analysis of its partial genomic DNA and phylogenetic comparison of deduced related species.</title>
        <authorList>
            <person name="Gao X."/>
            <person name="Liu K."/>
            <person name="Qiu B.S."/>
        </authorList>
    </citation>
    <scope>NUCLEOTIDE SEQUENCE</scope>
    <source>
        <strain evidence="1">Sunitezuoqi</strain>
    </source>
</reference>
<organism evidence="1">
    <name type="scientific">Nostoc flagelliforme str. Sunitezuoqi</name>
    <dbReference type="NCBI Taxonomy" id="676037"/>
    <lineage>
        <taxon>Bacteria</taxon>
        <taxon>Bacillati</taxon>
        <taxon>Cyanobacteriota</taxon>
        <taxon>Cyanophyceae</taxon>
        <taxon>Nostocales</taxon>
        <taxon>Nostocaceae</taxon>
        <taxon>Nostoc</taxon>
    </lineage>
</organism>
<name>E7DQB3_9NOSO</name>